<dbReference type="Proteomes" id="UP001642540">
    <property type="component" value="Unassembled WGS sequence"/>
</dbReference>
<dbReference type="PROSITE" id="PS00134">
    <property type="entry name" value="TRYPSIN_HIS"/>
    <property type="match status" value="1"/>
</dbReference>
<comment type="subcellular location">
    <subcellularLocation>
        <location evidence="1">Secreted</location>
    </subcellularLocation>
</comment>
<evidence type="ECO:0000256" key="2">
    <source>
        <dbReference type="ARBA" id="ARBA00022525"/>
    </source>
</evidence>
<dbReference type="EMBL" id="CAXLJM020000046">
    <property type="protein sequence ID" value="CAL8110686.1"/>
    <property type="molecule type" value="Genomic_DNA"/>
</dbReference>
<dbReference type="InterPro" id="IPR050127">
    <property type="entry name" value="Serine_Proteases_S1"/>
</dbReference>
<dbReference type="PANTHER" id="PTHR24264">
    <property type="entry name" value="TRYPSIN-RELATED"/>
    <property type="match status" value="1"/>
</dbReference>
<evidence type="ECO:0000256" key="8">
    <source>
        <dbReference type="SAM" id="SignalP"/>
    </source>
</evidence>
<dbReference type="PRINTS" id="PR00722">
    <property type="entry name" value="CHYMOTRYPSIN"/>
</dbReference>
<keyword evidence="6" id="KW-1015">Disulfide bond</keyword>
<organism evidence="10 11">
    <name type="scientific">Orchesella dallaii</name>
    <dbReference type="NCBI Taxonomy" id="48710"/>
    <lineage>
        <taxon>Eukaryota</taxon>
        <taxon>Metazoa</taxon>
        <taxon>Ecdysozoa</taxon>
        <taxon>Arthropoda</taxon>
        <taxon>Hexapoda</taxon>
        <taxon>Collembola</taxon>
        <taxon>Entomobryomorpha</taxon>
        <taxon>Entomobryoidea</taxon>
        <taxon>Orchesellidae</taxon>
        <taxon>Orchesellinae</taxon>
        <taxon>Orchesella</taxon>
    </lineage>
</organism>
<dbReference type="InterPro" id="IPR033116">
    <property type="entry name" value="TRYPSIN_SER"/>
</dbReference>
<evidence type="ECO:0000256" key="1">
    <source>
        <dbReference type="ARBA" id="ARBA00004613"/>
    </source>
</evidence>
<keyword evidence="4 7" id="KW-0378">Hydrolase</keyword>
<keyword evidence="2" id="KW-0964">Secreted</keyword>
<dbReference type="InterPro" id="IPR001314">
    <property type="entry name" value="Peptidase_S1A"/>
</dbReference>
<comment type="caution">
    <text evidence="10">The sequence shown here is derived from an EMBL/GenBank/DDBJ whole genome shotgun (WGS) entry which is preliminary data.</text>
</comment>
<feature type="chain" id="PRO_5047082752" description="Peptidase S1 domain-containing protein" evidence="8">
    <location>
        <begin position="23"/>
        <end position="275"/>
    </location>
</feature>
<dbReference type="PROSITE" id="PS00135">
    <property type="entry name" value="TRYPSIN_SER"/>
    <property type="match status" value="1"/>
</dbReference>
<dbReference type="Pfam" id="PF00089">
    <property type="entry name" value="Trypsin"/>
    <property type="match status" value="1"/>
</dbReference>
<feature type="domain" description="Peptidase S1" evidence="9">
    <location>
        <begin position="41"/>
        <end position="274"/>
    </location>
</feature>
<dbReference type="Gene3D" id="2.40.10.10">
    <property type="entry name" value="Trypsin-like serine proteases"/>
    <property type="match status" value="1"/>
</dbReference>
<gene>
    <name evidence="10" type="ORF">ODALV1_LOCUS14402</name>
</gene>
<evidence type="ECO:0000313" key="10">
    <source>
        <dbReference type="EMBL" id="CAL8110686.1"/>
    </source>
</evidence>
<evidence type="ECO:0000259" key="9">
    <source>
        <dbReference type="PROSITE" id="PS50240"/>
    </source>
</evidence>
<reference evidence="10 11" key="1">
    <citation type="submission" date="2024-08" db="EMBL/GenBank/DDBJ databases">
        <authorList>
            <person name="Cucini C."/>
            <person name="Frati F."/>
        </authorList>
    </citation>
    <scope>NUCLEOTIDE SEQUENCE [LARGE SCALE GENOMIC DNA]</scope>
</reference>
<keyword evidence="5 7" id="KW-0720">Serine protease</keyword>
<dbReference type="InterPro" id="IPR043504">
    <property type="entry name" value="Peptidase_S1_PA_chymotrypsin"/>
</dbReference>
<proteinExistence type="predicted"/>
<dbReference type="PANTHER" id="PTHR24264:SF65">
    <property type="entry name" value="SRCR DOMAIN-CONTAINING PROTEIN"/>
    <property type="match status" value="1"/>
</dbReference>
<dbReference type="InterPro" id="IPR001254">
    <property type="entry name" value="Trypsin_dom"/>
</dbReference>
<name>A0ABP1QVE7_9HEXA</name>
<protein>
    <recommendedName>
        <fullName evidence="9">Peptidase S1 domain-containing protein</fullName>
    </recommendedName>
</protein>
<dbReference type="PROSITE" id="PS50240">
    <property type="entry name" value="TRYPSIN_DOM"/>
    <property type="match status" value="1"/>
</dbReference>
<evidence type="ECO:0000256" key="5">
    <source>
        <dbReference type="ARBA" id="ARBA00022825"/>
    </source>
</evidence>
<sequence>MANFNRWIVLPMIFGVMQSTFAGVLQNQDKPQHIQNFHDRIVGGAIANRGQFAYQIQLQFAGSHFCGGAILNENWIVTAAHCADSAGPLFYVVVANQYNIYTNEGTERKHLVSRIVVHPDYDAQYFPNDIALMRLAQPLVLDELATPIALPPANHTPPAGYNSTVSGWGSLSEGGLSPVYLHYVSVPFVSDEDCDAAYQQVGESIVDSMVCAGLAGKDACQGDSGGPLVSNDLDDGSLYLSGVVSWGQGCGRAGYPGVYTEVSKFVDWIQTTIAT</sequence>
<dbReference type="CDD" id="cd00190">
    <property type="entry name" value="Tryp_SPc"/>
    <property type="match status" value="1"/>
</dbReference>
<dbReference type="SUPFAM" id="SSF50494">
    <property type="entry name" value="Trypsin-like serine proteases"/>
    <property type="match status" value="1"/>
</dbReference>
<dbReference type="InterPro" id="IPR018114">
    <property type="entry name" value="TRYPSIN_HIS"/>
</dbReference>
<evidence type="ECO:0000256" key="6">
    <source>
        <dbReference type="ARBA" id="ARBA00023157"/>
    </source>
</evidence>
<evidence type="ECO:0000256" key="3">
    <source>
        <dbReference type="ARBA" id="ARBA00022670"/>
    </source>
</evidence>
<keyword evidence="8" id="KW-0732">Signal</keyword>
<keyword evidence="3 7" id="KW-0645">Protease</keyword>
<dbReference type="InterPro" id="IPR009003">
    <property type="entry name" value="Peptidase_S1_PA"/>
</dbReference>
<dbReference type="SMART" id="SM00020">
    <property type="entry name" value="Tryp_SPc"/>
    <property type="match status" value="1"/>
</dbReference>
<feature type="signal peptide" evidence="8">
    <location>
        <begin position="1"/>
        <end position="22"/>
    </location>
</feature>
<evidence type="ECO:0000256" key="7">
    <source>
        <dbReference type="RuleBase" id="RU363034"/>
    </source>
</evidence>
<accession>A0ABP1QVE7</accession>
<keyword evidence="11" id="KW-1185">Reference proteome</keyword>
<evidence type="ECO:0000256" key="4">
    <source>
        <dbReference type="ARBA" id="ARBA00022801"/>
    </source>
</evidence>
<evidence type="ECO:0000313" key="11">
    <source>
        <dbReference type="Proteomes" id="UP001642540"/>
    </source>
</evidence>